<evidence type="ECO:0000256" key="1">
    <source>
        <dbReference type="SAM" id="MobiDB-lite"/>
    </source>
</evidence>
<dbReference type="PANTHER" id="PTHR33112">
    <property type="entry name" value="DOMAIN PROTEIN, PUTATIVE-RELATED"/>
    <property type="match status" value="1"/>
</dbReference>
<reference evidence="3" key="1">
    <citation type="journal article" date="2023" name="Mol. Phylogenet. Evol.">
        <title>Genome-scale phylogeny and comparative genomics of the fungal order Sordariales.</title>
        <authorList>
            <person name="Hensen N."/>
            <person name="Bonometti L."/>
            <person name="Westerberg I."/>
            <person name="Brannstrom I.O."/>
            <person name="Guillou S."/>
            <person name="Cros-Aarteil S."/>
            <person name="Calhoun S."/>
            <person name="Haridas S."/>
            <person name="Kuo A."/>
            <person name="Mondo S."/>
            <person name="Pangilinan J."/>
            <person name="Riley R."/>
            <person name="LaButti K."/>
            <person name="Andreopoulos B."/>
            <person name="Lipzen A."/>
            <person name="Chen C."/>
            <person name="Yan M."/>
            <person name="Daum C."/>
            <person name="Ng V."/>
            <person name="Clum A."/>
            <person name="Steindorff A."/>
            <person name="Ohm R.A."/>
            <person name="Martin F."/>
            <person name="Silar P."/>
            <person name="Natvig D.O."/>
            <person name="Lalanne C."/>
            <person name="Gautier V."/>
            <person name="Ament-Velasquez S.L."/>
            <person name="Kruys A."/>
            <person name="Hutchinson M.I."/>
            <person name="Powell A.J."/>
            <person name="Barry K."/>
            <person name="Miller A.N."/>
            <person name="Grigoriev I.V."/>
            <person name="Debuchy R."/>
            <person name="Gladieux P."/>
            <person name="Hiltunen Thoren M."/>
            <person name="Johannesson H."/>
        </authorList>
    </citation>
    <scope>NUCLEOTIDE SEQUENCE</scope>
    <source>
        <strain evidence="3">CBS 103.79</strain>
    </source>
</reference>
<gene>
    <name evidence="3" type="ORF">C8A05DRAFT_39742</name>
</gene>
<feature type="region of interest" description="Disordered" evidence="1">
    <location>
        <begin position="302"/>
        <end position="331"/>
    </location>
</feature>
<evidence type="ECO:0000259" key="2">
    <source>
        <dbReference type="Pfam" id="PF06985"/>
    </source>
</evidence>
<organism evidence="3 4">
    <name type="scientific">Staphylotrichum tortipilum</name>
    <dbReference type="NCBI Taxonomy" id="2831512"/>
    <lineage>
        <taxon>Eukaryota</taxon>
        <taxon>Fungi</taxon>
        <taxon>Dikarya</taxon>
        <taxon>Ascomycota</taxon>
        <taxon>Pezizomycotina</taxon>
        <taxon>Sordariomycetes</taxon>
        <taxon>Sordariomycetidae</taxon>
        <taxon>Sordariales</taxon>
        <taxon>Chaetomiaceae</taxon>
        <taxon>Staphylotrichum</taxon>
    </lineage>
</organism>
<dbReference type="Proteomes" id="UP001303889">
    <property type="component" value="Unassembled WGS sequence"/>
</dbReference>
<feature type="non-terminal residue" evidence="3">
    <location>
        <position position="331"/>
    </location>
</feature>
<name>A0AAN6M9D8_9PEZI</name>
<proteinExistence type="predicted"/>
<accession>A0AAN6M9D8</accession>
<keyword evidence="4" id="KW-1185">Reference proteome</keyword>
<dbReference type="AlphaFoldDB" id="A0AAN6M9D8"/>
<reference evidence="3" key="2">
    <citation type="submission" date="2023-05" db="EMBL/GenBank/DDBJ databases">
        <authorList>
            <consortium name="Lawrence Berkeley National Laboratory"/>
            <person name="Steindorff A."/>
            <person name="Hensen N."/>
            <person name="Bonometti L."/>
            <person name="Westerberg I."/>
            <person name="Brannstrom I.O."/>
            <person name="Guillou S."/>
            <person name="Cros-Aarteil S."/>
            <person name="Calhoun S."/>
            <person name="Haridas S."/>
            <person name="Kuo A."/>
            <person name="Mondo S."/>
            <person name="Pangilinan J."/>
            <person name="Riley R."/>
            <person name="Labutti K."/>
            <person name="Andreopoulos B."/>
            <person name="Lipzen A."/>
            <person name="Chen C."/>
            <person name="Yanf M."/>
            <person name="Daum C."/>
            <person name="Ng V."/>
            <person name="Clum A."/>
            <person name="Ohm R."/>
            <person name="Martin F."/>
            <person name="Silar P."/>
            <person name="Natvig D."/>
            <person name="Lalanne C."/>
            <person name="Gautier V."/>
            <person name="Ament-Velasquez S.L."/>
            <person name="Kruys A."/>
            <person name="Hutchinson M.I."/>
            <person name="Powell A.J."/>
            <person name="Barry K."/>
            <person name="Miller A.N."/>
            <person name="Grigoriev I.V."/>
            <person name="Debuchy R."/>
            <person name="Gladieux P."/>
            <person name="Thoren M.H."/>
            <person name="Johannesson H."/>
        </authorList>
    </citation>
    <scope>NUCLEOTIDE SEQUENCE</scope>
    <source>
        <strain evidence="3">CBS 103.79</strain>
    </source>
</reference>
<comment type="caution">
    <text evidence="3">The sequence shown here is derived from an EMBL/GenBank/DDBJ whole genome shotgun (WGS) entry which is preliminary data.</text>
</comment>
<sequence>MWPSFTPGLAAARCRGCDHPRPPYAGGYASVRTRLSVMVSMAKYVGCEVCGVLSRGILAVLEDEGNGLGLEKEEVEELQLDFNLAGARRSLEVVVVGRGIKVAVFVDEATPWLTANLPDVPIGRAIPSATSSEESLSWALAQIEHCKTSHPACNTLPPNPLPSRVLDVAAPGTSGVRLYVSHGETTPYAALSHCWGHRPFLRTLSGSLDDHKNEIVWERLPPTFQHAVALTRRMGLRYLWIDSLCIVQDDHGDWRTEAAKMAAVYRGAEVVVSASRAENAYMGLYAEVPERYKRVYTVEFKPGQGAGSSDDGSGDEESSTPEDEAISPPPP</sequence>
<evidence type="ECO:0000313" key="4">
    <source>
        <dbReference type="Proteomes" id="UP001303889"/>
    </source>
</evidence>
<dbReference type="InterPro" id="IPR010730">
    <property type="entry name" value="HET"/>
</dbReference>
<dbReference type="PANTHER" id="PTHR33112:SF13">
    <property type="entry name" value="HETEROKARYON INCOMPATIBILITY DOMAIN-CONTAINING PROTEIN"/>
    <property type="match status" value="1"/>
</dbReference>
<feature type="domain" description="Heterokaryon incompatibility" evidence="2">
    <location>
        <begin position="188"/>
        <end position="286"/>
    </location>
</feature>
<dbReference type="Pfam" id="PF06985">
    <property type="entry name" value="HET"/>
    <property type="match status" value="1"/>
</dbReference>
<protein>
    <submittedName>
        <fullName evidence="3">Heterokaryon incompatibility protein-domain-containing protein</fullName>
    </submittedName>
</protein>
<dbReference type="EMBL" id="MU856440">
    <property type="protein sequence ID" value="KAK3896710.1"/>
    <property type="molecule type" value="Genomic_DNA"/>
</dbReference>
<evidence type="ECO:0000313" key="3">
    <source>
        <dbReference type="EMBL" id="KAK3896710.1"/>
    </source>
</evidence>
<feature type="compositionally biased region" description="Acidic residues" evidence="1">
    <location>
        <begin position="312"/>
        <end position="325"/>
    </location>
</feature>